<dbReference type="InterPro" id="IPR012434">
    <property type="entry name" value="DUF1631"/>
</dbReference>
<comment type="caution">
    <text evidence="1">The sequence shown here is derived from an EMBL/GenBank/DDBJ whole genome shotgun (WGS) entry which is preliminary data.</text>
</comment>
<dbReference type="EMBL" id="JAEQNA010000004">
    <property type="protein sequence ID" value="MBL0421405.1"/>
    <property type="molecule type" value="Genomic_DNA"/>
</dbReference>
<dbReference type="RefSeq" id="WP_201684467.1">
    <property type="nucleotide sequence ID" value="NZ_JAEQNA010000004.1"/>
</dbReference>
<evidence type="ECO:0000313" key="2">
    <source>
        <dbReference type="Proteomes" id="UP000613011"/>
    </source>
</evidence>
<accession>A0A936ZPY8</accession>
<protein>
    <submittedName>
        <fullName evidence="1">DUF1631 family protein</fullName>
    </submittedName>
</protein>
<evidence type="ECO:0000313" key="1">
    <source>
        <dbReference type="EMBL" id="MBL0421405.1"/>
    </source>
</evidence>
<sequence>MFQVSLPFHTASSEASASGIRQLLGRATGMAGSRWRLSGGWSAFSGASSTGGELGDWQDSPPDSLVLEMVQFGQRRQALAEHIAMELLQRPDLREAPGTVQDFLLEVWPLVLAQARLSCPDDIQDPGGYLDTATRLLWSVRRDAALRRPGKVLELIPKLLEQLRSGISLLGRHPGEFEGFFRALEVLHLPALQLCAKRRRVDLSLPPPPAEPPQPSPAELLAQLQPGVCIDLYCGRRWRQARLDWVDARGRQFMFIGEGGQSHAMTRRILVRLLRERLVRILAPLPPTGGPRFC</sequence>
<gene>
    <name evidence="1" type="ORF">JI739_13680</name>
</gene>
<reference evidence="1" key="1">
    <citation type="submission" date="2021-01" db="EMBL/GenBank/DDBJ databases">
        <title>Ramlibacter sp. strain AW1 16S ribosomal RNA gene Genome sequencing and assembly.</title>
        <authorList>
            <person name="Kang M."/>
        </authorList>
    </citation>
    <scope>NUCLEOTIDE SEQUENCE</scope>
    <source>
        <strain evidence="1">AW1</strain>
    </source>
</reference>
<dbReference type="AlphaFoldDB" id="A0A936ZPY8"/>
<proteinExistence type="predicted"/>
<keyword evidence="2" id="KW-1185">Reference proteome</keyword>
<name>A0A936ZPY8_9BURK</name>
<dbReference type="Proteomes" id="UP000613011">
    <property type="component" value="Unassembled WGS sequence"/>
</dbReference>
<dbReference type="Pfam" id="PF07793">
    <property type="entry name" value="DUF1631"/>
    <property type="match status" value="1"/>
</dbReference>
<organism evidence="1 2">
    <name type="scientific">Ramlibacter aurantiacus</name>
    <dbReference type="NCBI Taxonomy" id="2801330"/>
    <lineage>
        <taxon>Bacteria</taxon>
        <taxon>Pseudomonadati</taxon>
        <taxon>Pseudomonadota</taxon>
        <taxon>Betaproteobacteria</taxon>
        <taxon>Burkholderiales</taxon>
        <taxon>Comamonadaceae</taxon>
        <taxon>Ramlibacter</taxon>
    </lineage>
</organism>